<evidence type="ECO:0000256" key="10">
    <source>
        <dbReference type="PROSITE-ProRule" id="PRU00546"/>
    </source>
</evidence>
<keyword evidence="5" id="KW-0677">Repeat</keyword>
<evidence type="ECO:0000313" key="14">
    <source>
        <dbReference type="Ensembl" id="ENSCINP00000018243.3"/>
    </source>
</evidence>
<keyword evidence="9" id="KW-0449">Lipoprotein</keyword>
<accession>F6PKL5</accession>
<dbReference type="InterPro" id="IPR001305">
    <property type="entry name" value="HSP_DnaJ_Cys-rich_dom"/>
</dbReference>
<keyword evidence="6 10" id="KW-0863">Zinc-finger</keyword>
<dbReference type="PRINTS" id="PR00625">
    <property type="entry name" value="JDOMAIN"/>
</dbReference>
<reference evidence="14" key="3">
    <citation type="submission" date="2025-08" db="UniProtKB">
        <authorList>
            <consortium name="Ensembl"/>
        </authorList>
    </citation>
    <scope>IDENTIFICATION</scope>
</reference>
<dbReference type="GO" id="GO:0005737">
    <property type="term" value="C:cytoplasm"/>
    <property type="evidence" value="ECO:0000318"/>
    <property type="project" value="GO_Central"/>
</dbReference>
<dbReference type="RefSeq" id="XP_002131998.1">
    <property type="nucleotide sequence ID" value="XM_002131962.5"/>
</dbReference>
<dbReference type="GO" id="GO:0016020">
    <property type="term" value="C:membrane"/>
    <property type="evidence" value="ECO:0007669"/>
    <property type="project" value="UniProtKB-SubCell"/>
</dbReference>
<dbReference type="InterPro" id="IPR018253">
    <property type="entry name" value="DnaJ_domain_CS"/>
</dbReference>
<dbReference type="CDD" id="cd10719">
    <property type="entry name" value="DnaJ_zf"/>
    <property type="match status" value="1"/>
</dbReference>
<dbReference type="AlphaFoldDB" id="F6PKL5"/>
<dbReference type="Pfam" id="PF00684">
    <property type="entry name" value="DnaJ_CXXCXGXG"/>
    <property type="match status" value="1"/>
</dbReference>
<evidence type="ECO:0000256" key="4">
    <source>
        <dbReference type="ARBA" id="ARBA00022723"/>
    </source>
</evidence>
<keyword evidence="2" id="KW-0488">Methylation</keyword>
<dbReference type="SMR" id="F6PKL5"/>
<dbReference type="Gene3D" id="2.10.230.10">
    <property type="entry name" value="Heat shock protein DnaJ, cysteine-rich domain"/>
    <property type="match status" value="1"/>
</dbReference>
<dbReference type="GO" id="GO:0005524">
    <property type="term" value="F:ATP binding"/>
    <property type="evidence" value="ECO:0007669"/>
    <property type="project" value="InterPro"/>
</dbReference>
<dbReference type="OMA" id="SYEYETH"/>
<feature type="domain" description="J" evidence="12">
    <location>
        <begin position="6"/>
        <end position="71"/>
    </location>
</feature>
<dbReference type="GO" id="GO:0009408">
    <property type="term" value="P:response to heat"/>
    <property type="evidence" value="ECO:0007669"/>
    <property type="project" value="InterPro"/>
</dbReference>
<dbReference type="PANTHER" id="PTHR43888">
    <property type="entry name" value="DNAJ-LIKE-2, ISOFORM A-RELATED"/>
    <property type="match status" value="1"/>
</dbReference>
<dbReference type="PROSITE" id="PS00636">
    <property type="entry name" value="DNAJ_1"/>
    <property type="match status" value="1"/>
</dbReference>
<dbReference type="HAMAP" id="MF_01152">
    <property type="entry name" value="DnaJ"/>
    <property type="match status" value="1"/>
</dbReference>
<dbReference type="Ensembl" id="ENSCINT00000018243.3">
    <property type="protein sequence ID" value="ENSCINP00000018243.3"/>
    <property type="gene ID" value="ENSCING00000008988.3"/>
</dbReference>
<keyword evidence="7 10" id="KW-0862">Zinc</keyword>
<evidence type="ECO:0000256" key="5">
    <source>
        <dbReference type="ARBA" id="ARBA00022737"/>
    </source>
</evidence>
<evidence type="ECO:0000313" key="15">
    <source>
        <dbReference type="Proteomes" id="UP000008144"/>
    </source>
</evidence>
<reference evidence="14" key="4">
    <citation type="submission" date="2025-09" db="UniProtKB">
        <authorList>
            <consortium name="Ensembl"/>
        </authorList>
    </citation>
    <scope>IDENTIFICATION</scope>
</reference>
<dbReference type="InterPro" id="IPR036869">
    <property type="entry name" value="J_dom_sf"/>
</dbReference>
<dbReference type="EMBL" id="EAAA01001782">
    <property type="status" value="NOT_ANNOTATED_CDS"/>
    <property type="molecule type" value="Genomic_DNA"/>
</dbReference>
<name>F6PKL5_CIOIN</name>
<protein>
    <submittedName>
        <fullName evidence="14">DnaJ homolog subfamily A member 1-like</fullName>
    </submittedName>
</protein>
<evidence type="ECO:0000259" key="13">
    <source>
        <dbReference type="PROSITE" id="PS51188"/>
    </source>
</evidence>
<dbReference type="InterPro" id="IPR012724">
    <property type="entry name" value="DnaJ"/>
</dbReference>
<dbReference type="GO" id="GO:0030544">
    <property type="term" value="F:Hsp70 protein binding"/>
    <property type="evidence" value="ECO:0007669"/>
    <property type="project" value="InterPro"/>
</dbReference>
<evidence type="ECO:0000259" key="12">
    <source>
        <dbReference type="PROSITE" id="PS50076"/>
    </source>
</evidence>
<dbReference type="SUPFAM" id="SSF49493">
    <property type="entry name" value="HSP40/DnaJ peptide-binding domain"/>
    <property type="match status" value="2"/>
</dbReference>
<dbReference type="GO" id="GO:0051087">
    <property type="term" value="F:protein-folding chaperone binding"/>
    <property type="evidence" value="ECO:0000318"/>
    <property type="project" value="GO_Central"/>
</dbReference>
<feature type="region of interest" description="Disordered" evidence="11">
    <location>
        <begin position="362"/>
        <end position="403"/>
    </location>
</feature>
<dbReference type="CDD" id="cd06257">
    <property type="entry name" value="DnaJ"/>
    <property type="match status" value="1"/>
</dbReference>
<dbReference type="KEGG" id="cin:100186653"/>
<evidence type="ECO:0000256" key="11">
    <source>
        <dbReference type="SAM" id="MobiDB-lite"/>
    </source>
</evidence>
<dbReference type="Proteomes" id="UP000008144">
    <property type="component" value="Chromosome 3"/>
</dbReference>
<dbReference type="FunFam" id="2.60.260.20:FF:000003">
    <property type="entry name" value="DnaJ subfamily A member 2"/>
    <property type="match status" value="1"/>
</dbReference>
<dbReference type="HOGENOM" id="CLU_017633_10_0_1"/>
<dbReference type="SUPFAM" id="SSF46565">
    <property type="entry name" value="Chaperone J-domain"/>
    <property type="match status" value="1"/>
</dbReference>
<feature type="domain" description="CR-type" evidence="13">
    <location>
        <begin position="126"/>
        <end position="210"/>
    </location>
</feature>
<dbReference type="SUPFAM" id="SSF57938">
    <property type="entry name" value="DnaJ/Hsp40 cysteine-rich domain"/>
    <property type="match status" value="1"/>
</dbReference>
<evidence type="ECO:0000256" key="6">
    <source>
        <dbReference type="ARBA" id="ARBA00022771"/>
    </source>
</evidence>
<evidence type="ECO:0000256" key="8">
    <source>
        <dbReference type="ARBA" id="ARBA00023136"/>
    </source>
</evidence>
<reference evidence="14" key="2">
    <citation type="journal article" date="2008" name="Genome Biol.">
        <title>Improved genome assembly and evidence-based global gene model set for the chordate Ciona intestinalis: new insight into intron and operon populations.</title>
        <authorList>
            <person name="Satou Y."/>
            <person name="Mineta K."/>
            <person name="Ogasawara M."/>
            <person name="Sasakura Y."/>
            <person name="Shoguchi E."/>
            <person name="Ueno K."/>
            <person name="Yamada L."/>
            <person name="Matsumoto J."/>
            <person name="Wasserscheid J."/>
            <person name="Dewar K."/>
            <person name="Wiley G.B."/>
            <person name="Macmil S.L."/>
            <person name="Roe B.A."/>
            <person name="Zeller R.W."/>
            <person name="Hastings K.E."/>
            <person name="Lemaire P."/>
            <person name="Lindquist E."/>
            <person name="Endo T."/>
            <person name="Hotta K."/>
            <person name="Inaba K."/>
        </authorList>
    </citation>
    <scope>NUCLEOTIDE SEQUENCE [LARGE SCALE GENOMIC DNA]</scope>
    <source>
        <strain evidence="14">wild type</strain>
    </source>
</reference>
<gene>
    <name evidence="14" type="primary">LOC100186653</name>
</gene>
<dbReference type="Gene3D" id="1.10.287.110">
    <property type="entry name" value="DnaJ domain"/>
    <property type="match status" value="1"/>
</dbReference>
<dbReference type="FunFam" id="1.10.287.110:FF:000041">
    <property type="entry name" value="Chaperone protein DNAj, putative"/>
    <property type="match status" value="1"/>
</dbReference>
<accession>A0A1W2WJJ0</accession>
<evidence type="ECO:0000256" key="2">
    <source>
        <dbReference type="ARBA" id="ARBA00022481"/>
    </source>
</evidence>
<dbReference type="GeneID" id="100186653"/>
<dbReference type="FunFam" id="2.10.230.10:FF:000005">
    <property type="entry name" value="DnaJ homolog subfamily A member 1"/>
    <property type="match status" value="1"/>
</dbReference>
<dbReference type="GO" id="GO:0042026">
    <property type="term" value="P:protein refolding"/>
    <property type="evidence" value="ECO:0000318"/>
    <property type="project" value="GO_Central"/>
</dbReference>
<dbReference type="Pfam" id="PF01556">
    <property type="entry name" value="DnaJ_C"/>
    <property type="match status" value="1"/>
</dbReference>
<feature type="zinc finger region" description="CR-type" evidence="10">
    <location>
        <begin position="126"/>
        <end position="210"/>
    </location>
</feature>
<keyword evidence="4 10" id="KW-0479">Metal-binding</keyword>
<evidence type="ECO:0000256" key="9">
    <source>
        <dbReference type="ARBA" id="ARBA00023288"/>
    </source>
</evidence>
<dbReference type="InParanoid" id="F6PKL5"/>
<dbReference type="STRING" id="7719.ENSCINP00000018243"/>
<dbReference type="FunCoup" id="F6PKL5">
    <property type="interactions" value="497"/>
</dbReference>
<dbReference type="GO" id="GO:0008270">
    <property type="term" value="F:zinc ion binding"/>
    <property type="evidence" value="ECO:0007669"/>
    <property type="project" value="UniProtKB-KW"/>
</dbReference>
<dbReference type="Gene3D" id="2.60.260.20">
    <property type="entry name" value="Urease metallochaperone UreE, N-terminal domain"/>
    <property type="match status" value="2"/>
</dbReference>
<dbReference type="OrthoDB" id="550424at2759"/>
<keyword evidence="15" id="KW-1185">Reference proteome</keyword>
<dbReference type="InterPro" id="IPR044713">
    <property type="entry name" value="DNJA1/2-like"/>
</dbReference>
<dbReference type="PROSITE" id="PS50076">
    <property type="entry name" value="DNAJ_2"/>
    <property type="match status" value="1"/>
</dbReference>
<dbReference type="InterPro" id="IPR002939">
    <property type="entry name" value="DnaJ_C"/>
</dbReference>
<dbReference type="InterPro" id="IPR001623">
    <property type="entry name" value="DnaJ_domain"/>
</dbReference>
<comment type="subcellular location">
    <subcellularLocation>
        <location evidence="1">Membrane</location>
        <topology evidence="1">Lipid-anchor</topology>
    </subcellularLocation>
</comment>
<dbReference type="SMART" id="SM00271">
    <property type="entry name" value="DnaJ"/>
    <property type="match status" value="1"/>
</dbReference>
<sequence length="403" mass="44891">MVKETKLYDVLGVSSSASDPELKKAYRKQAIKFHPDKNPDNPAASEKFKEISYAYEVLSDPKKRRIYDEGGDQALKEGSGGGGGFHSAHDLFDMFFGGGGSRSRQPTKGKDVVHQLRVSLEDMYNGATKRLSLQKNVICDKCNGRGGKEGAVSKCMTCRGNGIQVRIQQIGPGMMQQIQSTCRDCDGKGERINAKDRCKTCHGKKVVKQNKILEVHVDKGMNEGQKVVFHGEGDQEPGLEAGDVVIVLVEKEHPTLHRENEDLLMKMDINISEALCGFSRVIRTLDGRDIVVTSLPGEVIKYADIKCVHGEGMPIYRDPFQKGRLIIQFKVNFPENNWITPDSIKKLEKLLPSKEEVIITDDMEEVSLQECDPNHRSKSSGRNAYDEDDEDGPHGRGMQCQTH</sequence>
<dbReference type="PROSITE" id="PS51188">
    <property type="entry name" value="ZF_CR"/>
    <property type="match status" value="1"/>
</dbReference>
<dbReference type="GO" id="GO:0051082">
    <property type="term" value="F:unfolded protein binding"/>
    <property type="evidence" value="ECO:0007669"/>
    <property type="project" value="InterPro"/>
</dbReference>
<evidence type="ECO:0000256" key="3">
    <source>
        <dbReference type="ARBA" id="ARBA00022553"/>
    </source>
</evidence>
<dbReference type="GeneTree" id="ENSGT00940000170598"/>
<dbReference type="InterPro" id="IPR008971">
    <property type="entry name" value="HSP40/DnaJ_pept-bd"/>
</dbReference>
<evidence type="ECO:0000256" key="7">
    <source>
        <dbReference type="ARBA" id="ARBA00022833"/>
    </source>
</evidence>
<dbReference type="Pfam" id="PF00226">
    <property type="entry name" value="DnaJ"/>
    <property type="match status" value="1"/>
</dbReference>
<dbReference type="CDD" id="cd10747">
    <property type="entry name" value="DnaJ_C"/>
    <property type="match status" value="1"/>
</dbReference>
<keyword evidence="8" id="KW-0472">Membrane</keyword>
<evidence type="ECO:0000256" key="1">
    <source>
        <dbReference type="ARBA" id="ARBA00004635"/>
    </source>
</evidence>
<keyword evidence="3" id="KW-0597">Phosphoprotein</keyword>
<dbReference type="GO" id="GO:0005829">
    <property type="term" value="C:cytosol"/>
    <property type="evidence" value="ECO:0000318"/>
    <property type="project" value="GO_Central"/>
</dbReference>
<dbReference type="InterPro" id="IPR036410">
    <property type="entry name" value="HSP_DnaJ_Cys-rich_dom_sf"/>
</dbReference>
<reference evidence="15" key="1">
    <citation type="journal article" date="2002" name="Science">
        <title>The draft genome of Ciona intestinalis: insights into chordate and vertebrate origins.</title>
        <authorList>
            <person name="Dehal P."/>
            <person name="Satou Y."/>
            <person name="Campbell R.K."/>
            <person name="Chapman J."/>
            <person name="Degnan B."/>
            <person name="De Tomaso A."/>
            <person name="Davidson B."/>
            <person name="Di Gregorio A."/>
            <person name="Gelpke M."/>
            <person name="Goodstein D.M."/>
            <person name="Harafuji N."/>
            <person name="Hastings K.E."/>
            <person name="Ho I."/>
            <person name="Hotta K."/>
            <person name="Huang W."/>
            <person name="Kawashima T."/>
            <person name="Lemaire P."/>
            <person name="Martinez D."/>
            <person name="Meinertzhagen I.A."/>
            <person name="Necula S."/>
            <person name="Nonaka M."/>
            <person name="Putnam N."/>
            <person name="Rash S."/>
            <person name="Saiga H."/>
            <person name="Satake M."/>
            <person name="Terry A."/>
            <person name="Yamada L."/>
            <person name="Wang H.G."/>
            <person name="Awazu S."/>
            <person name="Azumi K."/>
            <person name="Boore J."/>
            <person name="Branno M."/>
            <person name="Chin-Bow S."/>
            <person name="DeSantis R."/>
            <person name="Doyle S."/>
            <person name="Francino P."/>
            <person name="Keys D.N."/>
            <person name="Haga S."/>
            <person name="Hayashi H."/>
            <person name="Hino K."/>
            <person name="Imai K.S."/>
            <person name="Inaba K."/>
            <person name="Kano S."/>
            <person name="Kobayashi K."/>
            <person name="Kobayashi M."/>
            <person name="Lee B.I."/>
            <person name="Makabe K.W."/>
            <person name="Manohar C."/>
            <person name="Matassi G."/>
            <person name="Medina M."/>
            <person name="Mochizuki Y."/>
            <person name="Mount S."/>
            <person name="Morishita T."/>
            <person name="Miura S."/>
            <person name="Nakayama A."/>
            <person name="Nishizaka S."/>
            <person name="Nomoto H."/>
            <person name="Ohta F."/>
            <person name="Oishi K."/>
            <person name="Rigoutsos I."/>
            <person name="Sano M."/>
            <person name="Sasaki A."/>
            <person name="Sasakura Y."/>
            <person name="Shoguchi E."/>
            <person name="Shin-i T."/>
            <person name="Spagnuolo A."/>
            <person name="Stainier D."/>
            <person name="Suzuki M.M."/>
            <person name="Tassy O."/>
            <person name="Takatori N."/>
            <person name="Tokuoka M."/>
            <person name="Yagi K."/>
            <person name="Yoshizaki F."/>
            <person name="Wada S."/>
            <person name="Zhang C."/>
            <person name="Hyatt P.D."/>
            <person name="Larimer F."/>
            <person name="Detter C."/>
            <person name="Doggett N."/>
            <person name="Glavina T."/>
            <person name="Hawkins T."/>
            <person name="Richardson P."/>
            <person name="Lucas S."/>
            <person name="Kohara Y."/>
            <person name="Levine M."/>
            <person name="Satoh N."/>
            <person name="Rokhsar D.S."/>
        </authorList>
    </citation>
    <scope>NUCLEOTIDE SEQUENCE [LARGE SCALE GENOMIC DNA]</scope>
</reference>
<proteinExistence type="inferred from homology"/>
<organism evidence="14 15">
    <name type="scientific">Ciona intestinalis</name>
    <name type="common">Transparent sea squirt</name>
    <name type="synonym">Ascidia intestinalis</name>
    <dbReference type="NCBI Taxonomy" id="7719"/>
    <lineage>
        <taxon>Eukaryota</taxon>
        <taxon>Metazoa</taxon>
        <taxon>Chordata</taxon>
        <taxon>Tunicata</taxon>
        <taxon>Ascidiacea</taxon>
        <taxon>Phlebobranchia</taxon>
        <taxon>Cionidae</taxon>
        <taxon>Ciona</taxon>
    </lineage>
</organism>